<protein>
    <submittedName>
        <fullName evidence="1">Uncharacterized protein</fullName>
    </submittedName>
</protein>
<dbReference type="AlphaFoldDB" id="X5EE94"/>
<organism evidence="1 2">
    <name type="scientific">Corynebacterium glyciniphilum AJ 3170</name>
    <dbReference type="NCBI Taxonomy" id="1404245"/>
    <lineage>
        <taxon>Bacteria</taxon>
        <taxon>Bacillati</taxon>
        <taxon>Actinomycetota</taxon>
        <taxon>Actinomycetes</taxon>
        <taxon>Mycobacteriales</taxon>
        <taxon>Corynebacteriaceae</taxon>
        <taxon>Corynebacterium</taxon>
    </lineage>
</organism>
<keyword evidence="1" id="KW-0614">Plasmid</keyword>
<dbReference type="KEGG" id="cgy:CGLY_16685"/>
<dbReference type="OrthoDB" id="9872927at2"/>
<dbReference type="EMBL" id="CP006843">
    <property type="protein sequence ID" value="AHW65710.1"/>
    <property type="molecule type" value="Genomic_DNA"/>
</dbReference>
<keyword evidence="2" id="KW-1185">Reference proteome</keyword>
<gene>
    <name evidence="1" type="ORF">CGLY_16685</name>
</gene>
<sequence length="87" mass="9571">MTTPHITVEYSPTEHERLPWLIAIDTNPTVRVAEGEHATAALAVVPGLLEDGWGPIQAVYRALEDSVAIPLDQWQDASDEVHRGDET</sequence>
<evidence type="ECO:0000313" key="1">
    <source>
        <dbReference type="EMBL" id="AHW65710.1"/>
    </source>
</evidence>
<evidence type="ECO:0000313" key="2">
    <source>
        <dbReference type="Proteomes" id="UP000023703"/>
    </source>
</evidence>
<proteinExistence type="predicted"/>
<dbReference type="RefSeq" id="WP_041628669.1">
    <property type="nucleotide sequence ID" value="NZ_CP006843.1"/>
</dbReference>
<reference evidence="1 2" key="1">
    <citation type="journal article" date="2015" name="Int. J. Syst. Evol. Microbiol.">
        <title>Revisiting Corynebacterium glyciniphilum (ex Kubota et al., 1972) sp. nov., nom. rev., isolated from putrefied banana.</title>
        <authorList>
            <person name="Al-Dilaimi A."/>
            <person name="Bednarz H."/>
            <person name="Lomker A."/>
            <person name="Niehaus K."/>
            <person name="Kalinowski J."/>
            <person name="Ruckert C."/>
        </authorList>
    </citation>
    <scope>NUCLEOTIDE SEQUENCE [LARGE SCALE GENOMIC DNA]</scope>
    <source>
        <strain evidence="1">AJ 3170</strain>
        <plasmid evidence="2">Plasmid pCgly1</plasmid>
    </source>
</reference>
<dbReference type="HOGENOM" id="CLU_2478055_0_0_11"/>
<geneLocation type="plasmid" evidence="1 2">
    <name>pCgly1</name>
</geneLocation>
<accession>X5EE94</accession>
<dbReference type="Proteomes" id="UP000023703">
    <property type="component" value="Plasmid pCgly1"/>
</dbReference>
<name>X5EE94_9CORY</name>